<dbReference type="SMART" id="SM00028">
    <property type="entry name" value="TPR"/>
    <property type="match status" value="3"/>
</dbReference>
<dbReference type="GO" id="GO:0016740">
    <property type="term" value="F:transferase activity"/>
    <property type="evidence" value="ECO:0007669"/>
    <property type="project" value="UniProtKB-KW"/>
</dbReference>
<dbReference type="Gene3D" id="3.90.550.10">
    <property type="entry name" value="Spore Coat Polysaccharide Biosynthesis Protein SpsA, Chain A"/>
    <property type="match status" value="1"/>
</dbReference>
<evidence type="ECO:0000259" key="2">
    <source>
        <dbReference type="Pfam" id="PF00535"/>
    </source>
</evidence>
<keyword evidence="1" id="KW-0802">TPR repeat</keyword>
<dbReference type="AlphaFoldDB" id="A0A7X2IZ63"/>
<dbReference type="Proteomes" id="UP000448867">
    <property type="component" value="Unassembled WGS sequence"/>
</dbReference>
<feature type="domain" description="Glycosyltransferase 2-like" evidence="2">
    <location>
        <begin position="6"/>
        <end position="113"/>
    </location>
</feature>
<keyword evidence="3" id="KW-0808">Transferase</keyword>
<dbReference type="RefSeq" id="WP_154307331.1">
    <property type="nucleotide sequence ID" value="NZ_WKKI01000012.1"/>
</dbReference>
<dbReference type="Gene3D" id="1.25.40.10">
    <property type="entry name" value="Tetratricopeptide repeat domain"/>
    <property type="match status" value="1"/>
</dbReference>
<reference evidence="3 4" key="1">
    <citation type="submission" date="2019-11" db="EMBL/GenBank/DDBJ databases">
        <title>Bacillus lacus genome.</title>
        <authorList>
            <person name="Allen C.J."/>
            <person name="Newman J.D."/>
        </authorList>
    </citation>
    <scope>NUCLEOTIDE SEQUENCE [LARGE SCALE GENOMIC DNA]</scope>
    <source>
        <strain evidence="3 4">KCTC 33946</strain>
    </source>
</reference>
<dbReference type="InterPro" id="IPR011990">
    <property type="entry name" value="TPR-like_helical_dom_sf"/>
</dbReference>
<dbReference type="Pfam" id="PF13181">
    <property type="entry name" value="TPR_8"/>
    <property type="match status" value="1"/>
</dbReference>
<evidence type="ECO:0000313" key="3">
    <source>
        <dbReference type="EMBL" id="MRX72192.1"/>
    </source>
</evidence>
<dbReference type="SUPFAM" id="SSF53448">
    <property type="entry name" value="Nucleotide-diphospho-sugar transferases"/>
    <property type="match status" value="1"/>
</dbReference>
<dbReference type="InterPro" id="IPR019734">
    <property type="entry name" value="TPR_rpt"/>
</dbReference>
<dbReference type="PANTHER" id="PTHR43630">
    <property type="entry name" value="POLY-BETA-1,6-N-ACETYL-D-GLUCOSAMINE SYNTHASE"/>
    <property type="match status" value="1"/>
</dbReference>
<dbReference type="PANTHER" id="PTHR43630:SF2">
    <property type="entry name" value="GLYCOSYLTRANSFERASE"/>
    <property type="match status" value="1"/>
</dbReference>
<dbReference type="CDD" id="cd02511">
    <property type="entry name" value="Beta4Glucosyltransferase"/>
    <property type="match status" value="1"/>
</dbReference>
<sequence length="550" mass="63763">MRPTLSICMIIKNEEEVLTRCLESIKGIADEIIIVDTGSTDSSKFIGIKYTNMVFDYKWEGNFSNARNFAASKATGEWILALDADEYVDRESLLNFKEELKENPPEENIIAVQIVNFLGTSGNSTSLNYHERLYKNDGSIMYYRNIHELLKHKDSKENRGLVEFQIFHTGYMGKVEKEKDKSKRNLSMLINKKDKEPIDYYFIGNEYDKLGELNEAIDYYKNGFALKDNINSYWVKKLLVRLINSLQRANKNNEALEIAETCEKIYSDIVDYRFFKAKIYYEKGDFGFAKSIFEDILMKKDVFIANSSGDYLEFLPHLYLGEIFEKDNQLHLAVQHYTKAISINDLDDYVWMRLINLLGQHSTKDDLEIFINKNCLNRKSMSQVRMVKILLSVPNLNIQKLTKSIGNSGLSNNEQEALSIKLLFIEGEFEGIMKILDEKSINELNKLLSIGIFNLVDFILLTIVTNKPHFKSFLKDLKSKNSINNLLSVLFGKRKKLSSFEEELFIALLKQAHIISNSKLMINLNKKIDTLSVKSKIRYKKEMTQYKLIK</sequence>
<evidence type="ECO:0000313" key="4">
    <source>
        <dbReference type="Proteomes" id="UP000448867"/>
    </source>
</evidence>
<gene>
    <name evidence="3" type="ORF">GJU40_08510</name>
</gene>
<dbReference type="SUPFAM" id="SSF48452">
    <property type="entry name" value="TPR-like"/>
    <property type="match status" value="1"/>
</dbReference>
<organism evidence="3 4">
    <name type="scientific">Metabacillus lacus</name>
    <dbReference type="NCBI Taxonomy" id="1983721"/>
    <lineage>
        <taxon>Bacteria</taxon>
        <taxon>Bacillati</taxon>
        <taxon>Bacillota</taxon>
        <taxon>Bacilli</taxon>
        <taxon>Bacillales</taxon>
        <taxon>Bacillaceae</taxon>
        <taxon>Metabacillus</taxon>
    </lineage>
</organism>
<proteinExistence type="predicted"/>
<accession>A0A7X2IZ63</accession>
<dbReference type="InterPro" id="IPR001173">
    <property type="entry name" value="Glyco_trans_2-like"/>
</dbReference>
<feature type="repeat" description="TPR" evidence="1">
    <location>
        <begin position="197"/>
        <end position="230"/>
    </location>
</feature>
<dbReference type="PROSITE" id="PS50005">
    <property type="entry name" value="TPR"/>
    <property type="match status" value="1"/>
</dbReference>
<dbReference type="InterPro" id="IPR029044">
    <property type="entry name" value="Nucleotide-diphossugar_trans"/>
</dbReference>
<dbReference type="EMBL" id="WKKI01000012">
    <property type="protein sequence ID" value="MRX72192.1"/>
    <property type="molecule type" value="Genomic_DNA"/>
</dbReference>
<keyword evidence="4" id="KW-1185">Reference proteome</keyword>
<dbReference type="Pfam" id="PF00535">
    <property type="entry name" value="Glycos_transf_2"/>
    <property type="match status" value="1"/>
</dbReference>
<dbReference type="OrthoDB" id="9815923at2"/>
<comment type="caution">
    <text evidence="3">The sequence shown here is derived from an EMBL/GenBank/DDBJ whole genome shotgun (WGS) entry which is preliminary data.</text>
</comment>
<name>A0A7X2IZ63_9BACI</name>
<evidence type="ECO:0000256" key="1">
    <source>
        <dbReference type="PROSITE-ProRule" id="PRU00339"/>
    </source>
</evidence>
<protein>
    <submittedName>
        <fullName evidence="3">Glycosyltransferase</fullName>
    </submittedName>
</protein>